<dbReference type="RefSeq" id="WP_317141074.1">
    <property type="nucleotide sequence ID" value="NZ_CP118157.1"/>
</dbReference>
<proteinExistence type="predicted"/>
<sequence length="77" mass="8050">MSGADSSPAAPRQSGGGSLGVRTVDNKPPEVRALAKAFIGVVLAGRHDDRDKANTQMASYPTRHTPAPRRRGTGPVE</sequence>
<keyword evidence="3" id="KW-1185">Reference proteome</keyword>
<reference evidence="2 3" key="1">
    <citation type="submission" date="2023-02" db="EMBL/GenBank/DDBJ databases">
        <title>Microbacterium betulae sp. nov., isolated from birch wood.</title>
        <authorList>
            <person name="Pasciak M."/>
            <person name="Pawlik K.J."/>
            <person name="Martynowski D."/>
            <person name="Laczmanski L."/>
            <person name="Ciekot J."/>
            <person name="Szponar B."/>
            <person name="Wojcik-Fatla A."/>
            <person name="Mackiewicz B."/>
            <person name="Farian E."/>
            <person name="Cholewa G."/>
            <person name="Cholewa A."/>
            <person name="Dutkiewicz J."/>
        </authorList>
    </citation>
    <scope>NUCLEOTIDE SEQUENCE [LARGE SCALE GENOMIC DNA]</scope>
    <source>
        <strain evidence="2 3">AB</strain>
    </source>
</reference>
<dbReference type="AlphaFoldDB" id="A0AA97I699"/>
<organism evidence="2 3">
    <name type="scientific">Microbacterium betulae</name>
    <dbReference type="NCBI Taxonomy" id="2981139"/>
    <lineage>
        <taxon>Bacteria</taxon>
        <taxon>Bacillati</taxon>
        <taxon>Actinomycetota</taxon>
        <taxon>Actinomycetes</taxon>
        <taxon>Micrococcales</taxon>
        <taxon>Microbacteriaceae</taxon>
        <taxon>Microbacterium</taxon>
    </lineage>
</organism>
<dbReference type="KEGG" id="mbet:N8K70_08100"/>
<evidence type="ECO:0000313" key="3">
    <source>
        <dbReference type="Proteomes" id="UP001305498"/>
    </source>
</evidence>
<gene>
    <name evidence="2" type="ORF">N8K70_08100</name>
</gene>
<evidence type="ECO:0000256" key="1">
    <source>
        <dbReference type="SAM" id="MobiDB-lite"/>
    </source>
</evidence>
<feature type="region of interest" description="Disordered" evidence="1">
    <location>
        <begin position="44"/>
        <end position="77"/>
    </location>
</feature>
<protein>
    <submittedName>
        <fullName evidence="2">Uncharacterized protein</fullName>
    </submittedName>
</protein>
<feature type="compositionally biased region" description="Basic residues" evidence="1">
    <location>
        <begin position="66"/>
        <end position="77"/>
    </location>
</feature>
<name>A0AA97I699_9MICO</name>
<dbReference type="EMBL" id="CP118157">
    <property type="protein sequence ID" value="WOF24601.1"/>
    <property type="molecule type" value="Genomic_DNA"/>
</dbReference>
<accession>A0AA97I699</accession>
<dbReference type="Proteomes" id="UP001305498">
    <property type="component" value="Chromosome"/>
</dbReference>
<feature type="region of interest" description="Disordered" evidence="1">
    <location>
        <begin position="1"/>
        <end position="25"/>
    </location>
</feature>
<evidence type="ECO:0000313" key="2">
    <source>
        <dbReference type="EMBL" id="WOF24601.1"/>
    </source>
</evidence>